<dbReference type="InterPro" id="IPR036759">
    <property type="entry name" value="TPK_catalytic_sf"/>
</dbReference>
<organism evidence="8 9">
    <name type="scientific">Eiseniibacteriota bacterium</name>
    <dbReference type="NCBI Taxonomy" id="2212470"/>
    <lineage>
        <taxon>Bacteria</taxon>
        <taxon>Candidatus Eiseniibacteriota</taxon>
    </lineage>
</organism>
<evidence type="ECO:0000259" key="7">
    <source>
        <dbReference type="Pfam" id="PF04265"/>
    </source>
</evidence>
<comment type="caution">
    <text evidence="8">The sequence shown here is derived from an EMBL/GenBank/DDBJ whole genome shotgun (WGS) entry which is preliminary data.</text>
</comment>
<dbReference type="AlphaFoldDB" id="A0A538S9Y0"/>
<feature type="domain" description="Thiamin pyrophosphokinase thiamin-binding" evidence="7">
    <location>
        <begin position="148"/>
        <end position="208"/>
    </location>
</feature>
<dbReference type="InterPro" id="IPR007373">
    <property type="entry name" value="Thiamin_PyroPKinase_B1-bd"/>
</dbReference>
<reference evidence="8 9" key="1">
    <citation type="journal article" date="2019" name="Nat. Microbiol.">
        <title>Mediterranean grassland soil C-N compound turnover is dependent on rainfall and depth, and is mediated by genomically divergent microorganisms.</title>
        <authorList>
            <person name="Diamond S."/>
            <person name="Andeer P.F."/>
            <person name="Li Z."/>
            <person name="Crits-Christoph A."/>
            <person name="Burstein D."/>
            <person name="Anantharaman K."/>
            <person name="Lane K.R."/>
            <person name="Thomas B.C."/>
            <person name="Pan C."/>
            <person name="Northen T.R."/>
            <person name="Banfield J.F."/>
        </authorList>
    </citation>
    <scope>NUCLEOTIDE SEQUENCE [LARGE SCALE GENOMIC DNA]</scope>
    <source>
        <strain evidence="8">WS_1</strain>
    </source>
</reference>
<dbReference type="Gene3D" id="3.40.50.10240">
    <property type="entry name" value="Thiamin pyrophosphokinase, catalytic domain"/>
    <property type="match status" value="1"/>
</dbReference>
<evidence type="ECO:0000256" key="2">
    <source>
        <dbReference type="ARBA" id="ARBA00022741"/>
    </source>
</evidence>
<protein>
    <recommendedName>
        <fullName evidence="5">Thiamine diphosphokinase</fullName>
        <ecNumber evidence="5">2.7.6.2</ecNumber>
    </recommendedName>
</protein>
<dbReference type="SUPFAM" id="SSF63862">
    <property type="entry name" value="Thiamin pyrophosphokinase, substrate-binding domain"/>
    <property type="match status" value="1"/>
</dbReference>
<dbReference type="PANTHER" id="PTHR41299">
    <property type="entry name" value="THIAMINE PYROPHOSPHOKINASE"/>
    <property type="match status" value="1"/>
</dbReference>
<dbReference type="EC" id="2.7.6.2" evidence="5"/>
<dbReference type="Pfam" id="PF04265">
    <property type="entry name" value="TPK_B1_binding"/>
    <property type="match status" value="1"/>
</dbReference>
<keyword evidence="1 8" id="KW-0808">Transferase</keyword>
<dbReference type="SUPFAM" id="SSF63999">
    <property type="entry name" value="Thiamin pyrophosphokinase, catalytic domain"/>
    <property type="match status" value="1"/>
</dbReference>
<name>A0A538S9Y0_UNCEI</name>
<evidence type="ECO:0000256" key="1">
    <source>
        <dbReference type="ARBA" id="ARBA00022679"/>
    </source>
</evidence>
<dbReference type="GO" id="GO:0005524">
    <property type="term" value="F:ATP binding"/>
    <property type="evidence" value="ECO:0007669"/>
    <property type="project" value="UniProtKB-KW"/>
</dbReference>
<dbReference type="InterPro" id="IPR006282">
    <property type="entry name" value="Thi_PPkinase"/>
</dbReference>
<dbReference type="GO" id="GO:0006772">
    <property type="term" value="P:thiamine metabolic process"/>
    <property type="evidence" value="ECO:0007669"/>
    <property type="project" value="UniProtKB-UniRule"/>
</dbReference>
<evidence type="ECO:0000259" key="6">
    <source>
        <dbReference type="Pfam" id="PF04263"/>
    </source>
</evidence>
<gene>
    <name evidence="8" type="ORF">E6K71_07920</name>
</gene>
<proteinExistence type="predicted"/>
<keyword evidence="4" id="KW-0067">ATP-binding</keyword>
<keyword evidence="3 8" id="KW-0418">Kinase</keyword>
<dbReference type="InterPro" id="IPR007371">
    <property type="entry name" value="TPK_catalytic"/>
</dbReference>
<dbReference type="InterPro" id="IPR036371">
    <property type="entry name" value="TPK_B1-bd_sf"/>
</dbReference>
<evidence type="ECO:0000313" key="9">
    <source>
        <dbReference type="Proteomes" id="UP000316292"/>
    </source>
</evidence>
<feature type="domain" description="Thiamin pyrophosphokinase catalytic" evidence="6">
    <location>
        <begin position="26"/>
        <end position="130"/>
    </location>
</feature>
<dbReference type="GO" id="GO:0009229">
    <property type="term" value="P:thiamine diphosphate biosynthetic process"/>
    <property type="evidence" value="ECO:0007669"/>
    <property type="project" value="InterPro"/>
</dbReference>
<dbReference type="InterPro" id="IPR053149">
    <property type="entry name" value="TPK"/>
</dbReference>
<dbReference type="GO" id="GO:0030975">
    <property type="term" value="F:thiamine binding"/>
    <property type="evidence" value="ECO:0007669"/>
    <property type="project" value="InterPro"/>
</dbReference>
<keyword evidence="2" id="KW-0547">Nucleotide-binding</keyword>
<dbReference type="EMBL" id="VBOR01000086">
    <property type="protein sequence ID" value="TMQ48178.1"/>
    <property type="molecule type" value="Genomic_DNA"/>
</dbReference>
<dbReference type="GO" id="GO:0016301">
    <property type="term" value="F:kinase activity"/>
    <property type="evidence" value="ECO:0007669"/>
    <property type="project" value="UniProtKB-KW"/>
</dbReference>
<dbReference type="GO" id="GO:0004788">
    <property type="term" value="F:thiamine diphosphokinase activity"/>
    <property type="evidence" value="ECO:0007669"/>
    <property type="project" value="UniProtKB-UniRule"/>
</dbReference>
<evidence type="ECO:0000256" key="5">
    <source>
        <dbReference type="NCBIfam" id="TIGR01378"/>
    </source>
</evidence>
<evidence type="ECO:0000256" key="4">
    <source>
        <dbReference type="ARBA" id="ARBA00022840"/>
    </source>
</evidence>
<sequence length="216" mass="23455">MLGSPAMRQAVILANGTPPSHEALQRALGRSTLFICADGGANTARALGVRPAAIIGDFDSITPETVEHFSDVPQIRDPGEDRTDTEKAIEHVLSKGRFQEIAVLGASSGRLDHEMEHVGLMRRYVHRVRIVVESGSWRAYAANKDVKLDCRPGTVVSFFAVGAPVPGVTTVHLRYGLENRTLELGFQDSISNVVDATPAWIRFKRGTLLVVETTSP</sequence>
<accession>A0A538S9Y0</accession>
<dbReference type="Proteomes" id="UP000316292">
    <property type="component" value="Unassembled WGS sequence"/>
</dbReference>
<dbReference type="PANTHER" id="PTHR41299:SF1">
    <property type="entry name" value="THIAMINE PYROPHOSPHOKINASE"/>
    <property type="match status" value="1"/>
</dbReference>
<dbReference type="CDD" id="cd07995">
    <property type="entry name" value="TPK"/>
    <property type="match status" value="1"/>
</dbReference>
<evidence type="ECO:0000313" key="8">
    <source>
        <dbReference type="EMBL" id="TMQ48178.1"/>
    </source>
</evidence>
<dbReference type="NCBIfam" id="TIGR01378">
    <property type="entry name" value="thi_PPkinase"/>
    <property type="match status" value="1"/>
</dbReference>
<dbReference type="Pfam" id="PF04263">
    <property type="entry name" value="TPK_catalytic"/>
    <property type="match status" value="1"/>
</dbReference>
<evidence type="ECO:0000256" key="3">
    <source>
        <dbReference type="ARBA" id="ARBA00022777"/>
    </source>
</evidence>